<protein>
    <recommendedName>
        <fullName evidence="3">DDE Tnp4 domain-containing protein</fullName>
    </recommendedName>
</protein>
<name>A0A6A3IR35_9STRA</name>
<evidence type="ECO:0000256" key="2">
    <source>
        <dbReference type="ARBA" id="ARBA00022723"/>
    </source>
</evidence>
<dbReference type="OrthoDB" id="107579at2759"/>
<dbReference type="AlphaFoldDB" id="A0A6A3IR35"/>
<evidence type="ECO:0000313" key="4">
    <source>
        <dbReference type="EMBL" id="KAE8983058.1"/>
    </source>
</evidence>
<reference evidence="6 7" key="1">
    <citation type="submission" date="2018-09" db="EMBL/GenBank/DDBJ databases">
        <title>Genomic investigation of the strawberry pathogen Phytophthora fragariae indicates pathogenicity is determined by transcriptional variation in three key races.</title>
        <authorList>
            <person name="Adams T.M."/>
            <person name="Armitage A.D."/>
            <person name="Sobczyk M.K."/>
            <person name="Bates H.J."/>
            <person name="Dunwell J.M."/>
            <person name="Nellist C.F."/>
            <person name="Harrison R.J."/>
        </authorList>
    </citation>
    <scope>NUCLEOTIDE SEQUENCE [LARGE SCALE GENOMIC DNA]</scope>
    <source>
        <strain evidence="5 6">SCRP249</strain>
        <strain evidence="4 7">SCRP324</strain>
    </source>
</reference>
<sequence>MAMSKMALSGKSFKPFPCARYATGVTFQQANRPAGTHSEAITYYSGKHHLYGYKVEVSVLPTGLALNCSPHAKGSVSDTTIFRENDAFHLNALKKRPDEMHLEDDGPFTVEYPRDWDVLTDKGYQGLRSDFRAIHPKRQTRLNPLPLWRWDEGAYDLFFRVCLALTNAHVRLRPLRAEEGDDYQRYDARLFEIGFSIKAREKERRANY</sequence>
<dbReference type="EMBL" id="QXFV01002704">
    <property type="protein sequence ID" value="KAE8984357.1"/>
    <property type="molecule type" value="Genomic_DNA"/>
</dbReference>
<keyword evidence="2" id="KW-0479">Metal-binding</keyword>
<feature type="domain" description="DDE Tnp4" evidence="3">
    <location>
        <begin position="32"/>
        <end position="128"/>
    </location>
</feature>
<comment type="caution">
    <text evidence="5">The sequence shown here is derived from an EMBL/GenBank/DDBJ whole genome shotgun (WGS) entry which is preliminary data.</text>
</comment>
<proteinExistence type="predicted"/>
<dbReference type="Proteomes" id="UP000435112">
    <property type="component" value="Unassembled WGS sequence"/>
</dbReference>
<evidence type="ECO:0000313" key="5">
    <source>
        <dbReference type="EMBL" id="KAE8984357.1"/>
    </source>
</evidence>
<gene>
    <name evidence="5" type="ORF">PR001_g23197</name>
    <name evidence="4" type="ORF">PR002_g23350</name>
</gene>
<accession>A0A6A3IR35</accession>
<dbReference type="GO" id="GO:0046872">
    <property type="term" value="F:metal ion binding"/>
    <property type="evidence" value="ECO:0007669"/>
    <property type="project" value="UniProtKB-KW"/>
</dbReference>
<evidence type="ECO:0000256" key="1">
    <source>
        <dbReference type="ARBA" id="ARBA00001968"/>
    </source>
</evidence>
<evidence type="ECO:0000313" key="6">
    <source>
        <dbReference type="Proteomes" id="UP000429607"/>
    </source>
</evidence>
<dbReference type="InterPro" id="IPR027806">
    <property type="entry name" value="HARBI1_dom"/>
</dbReference>
<dbReference type="Proteomes" id="UP000429607">
    <property type="component" value="Unassembled WGS sequence"/>
</dbReference>
<evidence type="ECO:0000313" key="7">
    <source>
        <dbReference type="Proteomes" id="UP000435112"/>
    </source>
</evidence>
<dbReference type="Pfam" id="PF13359">
    <property type="entry name" value="DDE_Tnp_4"/>
    <property type="match status" value="1"/>
</dbReference>
<evidence type="ECO:0000259" key="3">
    <source>
        <dbReference type="Pfam" id="PF13359"/>
    </source>
</evidence>
<dbReference type="EMBL" id="QXFU01002656">
    <property type="protein sequence ID" value="KAE8983058.1"/>
    <property type="molecule type" value="Genomic_DNA"/>
</dbReference>
<organism evidence="5 6">
    <name type="scientific">Phytophthora rubi</name>
    <dbReference type="NCBI Taxonomy" id="129364"/>
    <lineage>
        <taxon>Eukaryota</taxon>
        <taxon>Sar</taxon>
        <taxon>Stramenopiles</taxon>
        <taxon>Oomycota</taxon>
        <taxon>Peronosporomycetes</taxon>
        <taxon>Peronosporales</taxon>
        <taxon>Peronosporaceae</taxon>
        <taxon>Phytophthora</taxon>
    </lineage>
</organism>
<comment type="cofactor">
    <cofactor evidence="1">
        <name>a divalent metal cation</name>
        <dbReference type="ChEBI" id="CHEBI:60240"/>
    </cofactor>
</comment>